<evidence type="ECO:0000256" key="2">
    <source>
        <dbReference type="ARBA" id="ARBA00010877"/>
    </source>
</evidence>
<dbReference type="EMBL" id="VRMN01000019">
    <property type="protein sequence ID" value="KAA8490778.1"/>
    <property type="molecule type" value="Genomic_DNA"/>
</dbReference>
<dbReference type="GO" id="GO:0005743">
    <property type="term" value="C:mitochondrial inner membrane"/>
    <property type="evidence" value="ECO:0007669"/>
    <property type="project" value="UniProtKB-SubCell"/>
</dbReference>
<organism evidence="11 12">
    <name type="scientific">Porphyridium purpureum</name>
    <name type="common">Red alga</name>
    <name type="synonym">Porphyridium cruentum</name>
    <dbReference type="NCBI Taxonomy" id="35688"/>
    <lineage>
        <taxon>Eukaryota</taxon>
        <taxon>Rhodophyta</taxon>
        <taxon>Bangiophyceae</taxon>
        <taxon>Porphyridiales</taxon>
        <taxon>Porphyridiaceae</taxon>
        <taxon>Porphyridium</taxon>
    </lineage>
</organism>
<feature type="region of interest" description="Disordered" evidence="9">
    <location>
        <begin position="89"/>
        <end position="125"/>
    </location>
</feature>
<dbReference type="Proteomes" id="UP000324585">
    <property type="component" value="Unassembled WGS sequence"/>
</dbReference>
<reference evidence="12" key="1">
    <citation type="journal article" date="2019" name="Nat. Commun.">
        <title>Expansion of phycobilisome linker gene families in mesophilic red algae.</title>
        <authorList>
            <person name="Lee J."/>
            <person name="Kim D."/>
            <person name="Bhattacharya D."/>
            <person name="Yoon H.S."/>
        </authorList>
    </citation>
    <scope>NUCLEOTIDE SEQUENCE [LARGE SCALE GENOMIC DNA]</scope>
    <source>
        <strain evidence="12">CCMP 1328</strain>
    </source>
</reference>
<comment type="similarity">
    <text evidence="2">Belongs to the MICOS complex subunit Mic60 family.</text>
</comment>
<protein>
    <recommendedName>
        <fullName evidence="13">MICOS complex subunit MIC60</fullName>
    </recommendedName>
</protein>
<dbReference type="PANTHER" id="PTHR15415">
    <property type="entry name" value="MITOFILIN"/>
    <property type="match status" value="1"/>
</dbReference>
<dbReference type="OrthoDB" id="10261039at2759"/>
<keyword evidence="7 10" id="KW-0472">Membrane</keyword>
<keyword evidence="8" id="KW-0175">Coiled coil</keyword>
<keyword evidence="4" id="KW-0999">Mitochondrion inner membrane</keyword>
<evidence type="ECO:0000256" key="6">
    <source>
        <dbReference type="ARBA" id="ARBA00023128"/>
    </source>
</evidence>
<evidence type="ECO:0000313" key="11">
    <source>
        <dbReference type="EMBL" id="KAA8490778.1"/>
    </source>
</evidence>
<keyword evidence="12" id="KW-1185">Reference proteome</keyword>
<evidence type="ECO:0000256" key="4">
    <source>
        <dbReference type="ARBA" id="ARBA00022792"/>
    </source>
</evidence>
<evidence type="ECO:0000313" key="12">
    <source>
        <dbReference type="Proteomes" id="UP000324585"/>
    </source>
</evidence>
<keyword evidence="6" id="KW-0496">Mitochondrion</keyword>
<dbReference type="PANTHER" id="PTHR15415:SF7">
    <property type="entry name" value="MICOS COMPLEX SUBUNIT MIC60"/>
    <property type="match status" value="1"/>
</dbReference>
<comment type="subcellular location">
    <subcellularLocation>
        <location evidence="1">Mitochondrion inner membrane</location>
    </subcellularLocation>
</comment>
<evidence type="ECO:0000256" key="3">
    <source>
        <dbReference type="ARBA" id="ARBA00022692"/>
    </source>
</evidence>
<evidence type="ECO:0008006" key="13">
    <source>
        <dbReference type="Google" id="ProtNLM"/>
    </source>
</evidence>
<evidence type="ECO:0000256" key="5">
    <source>
        <dbReference type="ARBA" id="ARBA00022989"/>
    </source>
</evidence>
<feature type="coiled-coil region" evidence="8">
    <location>
        <begin position="203"/>
        <end position="244"/>
    </location>
</feature>
<feature type="compositionally biased region" description="Basic and acidic residues" evidence="9">
    <location>
        <begin position="106"/>
        <end position="118"/>
    </location>
</feature>
<accession>A0A5J4YHN5</accession>
<dbReference type="AlphaFoldDB" id="A0A5J4YHN5"/>
<dbReference type="InterPro" id="IPR019133">
    <property type="entry name" value="MIC60"/>
</dbReference>
<feature type="transmembrane region" description="Helical" evidence="10">
    <location>
        <begin position="29"/>
        <end position="46"/>
    </location>
</feature>
<evidence type="ECO:0000256" key="10">
    <source>
        <dbReference type="SAM" id="Phobius"/>
    </source>
</evidence>
<keyword evidence="3 10" id="KW-0812">Transmembrane</keyword>
<comment type="caution">
    <text evidence="11">The sequence shown here is derived from an EMBL/GenBank/DDBJ whole genome shotgun (WGS) entry which is preliminary data.</text>
</comment>
<evidence type="ECO:0000256" key="1">
    <source>
        <dbReference type="ARBA" id="ARBA00004273"/>
    </source>
</evidence>
<name>A0A5J4YHN5_PORPP</name>
<sequence length="562" mass="62299">MLSSSSVEREGEGQERTQIVSTRPWKMRAVISAVGVLGVGVGLLAVRMKNDDAFRSDVENWAETYLPARAKDMVFNKLLELKDAMIAPGGERRDHGQTQEVQENASKTEGDEQHKQEDTVSGQMEAASKAALDHLLSLARQELDHASIFKEKLAAMVSTIESSRTDTGAAAPESQDDQDQLDAFVADFLSAPMASLTSSNSELARVQRDMVAAHEALAEKEKRARELRAQVSSMHAEIKSAKQRAHERDMAREREYVAVMANTIEDVTDTTDRYAVILEKELHDRIDAIAAEHERGLLLQKDSVLRELSHARAEHDRKEIERAVAERQAEYARTRAARQEQFELDMQTLEHELEQRGAVVKDGYAVRQQLALANRMEALAQRLAAQAEAGGEIGALLAQLESCLRMAERSDVLALDTSNMVAALHELQRETRIHSWEQLTTAFQSVCIEVRKVALVPPVPGANGVWTYALAWVVYKLKAPLAPEVVVPKSDAQVSPDAVLLRAQYYMKHGQLGACISELETLDPRSAARVLCSEWIDHAKQRLRASLAAEVLVAEAALLQQI</sequence>
<keyword evidence="5 10" id="KW-1133">Transmembrane helix</keyword>
<evidence type="ECO:0000256" key="8">
    <source>
        <dbReference type="SAM" id="Coils"/>
    </source>
</evidence>
<proteinExistence type="inferred from homology"/>
<dbReference type="Pfam" id="PF09731">
    <property type="entry name" value="Mitofilin"/>
    <property type="match status" value="1"/>
</dbReference>
<gene>
    <name evidence="11" type="ORF">FVE85_4409</name>
</gene>
<evidence type="ECO:0000256" key="7">
    <source>
        <dbReference type="ARBA" id="ARBA00023136"/>
    </source>
</evidence>
<evidence type="ECO:0000256" key="9">
    <source>
        <dbReference type="SAM" id="MobiDB-lite"/>
    </source>
</evidence>